<dbReference type="Gene3D" id="3.40.50.150">
    <property type="entry name" value="Vaccinia Virus protein VP39"/>
    <property type="match status" value="1"/>
</dbReference>
<dbReference type="PANTHER" id="PTHR14614:SF130">
    <property type="entry name" value="PROTEIN-LYSINE N-METHYLTRANSFERASE EEF2KMT"/>
    <property type="match status" value="1"/>
</dbReference>
<name>A0ABR3GXS3_9PEZI</name>
<comment type="caution">
    <text evidence="1">The sequence shown here is derived from an EMBL/GenBank/DDBJ whole genome shotgun (WGS) entry which is preliminary data.</text>
</comment>
<protein>
    <submittedName>
        <fullName evidence="1">Uncharacterized protein</fullName>
    </submittedName>
</protein>
<accession>A0ABR3GXS3</accession>
<dbReference type="InterPro" id="IPR019410">
    <property type="entry name" value="Methyltransf_16"/>
</dbReference>
<keyword evidence="2" id="KW-1185">Reference proteome</keyword>
<dbReference type="PANTHER" id="PTHR14614">
    <property type="entry name" value="HEPATOCELLULAR CARCINOMA-ASSOCIATED ANTIGEN"/>
    <property type="match status" value="1"/>
</dbReference>
<dbReference type="SUPFAM" id="SSF53335">
    <property type="entry name" value="S-adenosyl-L-methionine-dependent methyltransferases"/>
    <property type="match status" value="1"/>
</dbReference>
<evidence type="ECO:0000313" key="2">
    <source>
        <dbReference type="Proteomes" id="UP001447188"/>
    </source>
</evidence>
<dbReference type="Proteomes" id="UP001447188">
    <property type="component" value="Unassembled WGS sequence"/>
</dbReference>
<organism evidence="1 2">
    <name type="scientific">Discina gigas</name>
    <dbReference type="NCBI Taxonomy" id="1032678"/>
    <lineage>
        <taxon>Eukaryota</taxon>
        <taxon>Fungi</taxon>
        <taxon>Dikarya</taxon>
        <taxon>Ascomycota</taxon>
        <taxon>Pezizomycotina</taxon>
        <taxon>Pezizomycetes</taxon>
        <taxon>Pezizales</taxon>
        <taxon>Discinaceae</taxon>
        <taxon>Discina</taxon>
    </lineage>
</organism>
<gene>
    <name evidence="1" type="ORF">Q9L58_000673</name>
</gene>
<dbReference type="CDD" id="cd02440">
    <property type="entry name" value="AdoMet_MTases"/>
    <property type="match status" value="1"/>
</dbReference>
<dbReference type="EMBL" id="JBBBZM010000004">
    <property type="protein sequence ID" value="KAL0640391.1"/>
    <property type="molecule type" value="Genomic_DNA"/>
</dbReference>
<dbReference type="InterPro" id="IPR029063">
    <property type="entry name" value="SAM-dependent_MTases_sf"/>
</dbReference>
<proteinExistence type="predicted"/>
<dbReference type="Pfam" id="PF10294">
    <property type="entry name" value="Methyltransf_16"/>
    <property type="match status" value="1"/>
</dbReference>
<sequence length="376" mass="40939">MDHHVRLLRRQYLQLVEPSAFSFPTSPSILHSPGFQSALYIALFAPAAITNPPPERYTTRVLKRLIALLSSVPESASGIEQEVPVISPSPSKTPKVSATDNITLCKKQEIHESLLELYTELLSRPSSFSALDIGAAGGYVTYVLPLSPYSGREIGQPVTLQESRNIISGQGTTGLRTWEAALALSEYLICTHLEWIYKNTPFAAAVEGCGRILQQTDSVLELGAGTGLVSVIAARLGASNVLATDGSSNVCETLLGNVKLNGVNDVVTVRQRLWGGEVEADEKFDLVLGADVIYDASTLPFLIAEFEGLFARNPAVKVVVSAGIRNEDTFAAFEDACRDSHFVLRERLWTPQTPSMFFYTIMNPIRIIHISKEASS</sequence>
<evidence type="ECO:0000313" key="1">
    <source>
        <dbReference type="EMBL" id="KAL0640391.1"/>
    </source>
</evidence>
<reference evidence="1 2" key="1">
    <citation type="submission" date="2024-02" db="EMBL/GenBank/DDBJ databases">
        <title>Discinaceae phylogenomics.</title>
        <authorList>
            <person name="Dirks A.C."/>
            <person name="James T.Y."/>
        </authorList>
    </citation>
    <scope>NUCLEOTIDE SEQUENCE [LARGE SCALE GENOMIC DNA]</scope>
    <source>
        <strain evidence="1 2">ACD0624</strain>
    </source>
</reference>